<dbReference type="GO" id="GO:0016616">
    <property type="term" value="F:oxidoreductase activity, acting on the CH-OH group of donors, NAD or NADP as acceptor"/>
    <property type="evidence" value="ECO:0007669"/>
    <property type="project" value="TreeGrafter"/>
</dbReference>
<dbReference type="EMBL" id="PDSK01000092">
    <property type="protein sequence ID" value="PIE34049.1"/>
    <property type="molecule type" value="Genomic_DNA"/>
</dbReference>
<dbReference type="InterPro" id="IPR020904">
    <property type="entry name" value="Sc_DH/Rdtase_CS"/>
</dbReference>
<dbReference type="InterPro" id="IPR036291">
    <property type="entry name" value="NAD(P)-bd_dom_sf"/>
</dbReference>
<feature type="domain" description="Ketoreductase" evidence="3">
    <location>
        <begin position="18"/>
        <end position="210"/>
    </location>
</feature>
<evidence type="ECO:0000256" key="1">
    <source>
        <dbReference type="ARBA" id="ARBA00006484"/>
    </source>
</evidence>
<evidence type="ECO:0000313" key="4">
    <source>
        <dbReference type="EMBL" id="PIE34049.1"/>
    </source>
</evidence>
<keyword evidence="2" id="KW-0560">Oxidoreductase</keyword>
<dbReference type="AlphaFoldDB" id="A0A2G6KGW0"/>
<evidence type="ECO:0000313" key="5">
    <source>
        <dbReference type="Proteomes" id="UP000230821"/>
    </source>
</evidence>
<reference evidence="4 5" key="1">
    <citation type="submission" date="2017-10" db="EMBL/GenBank/DDBJ databases">
        <title>Novel microbial diversity and functional potential in the marine mammal oral microbiome.</title>
        <authorList>
            <person name="Dudek N.K."/>
            <person name="Sun C.L."/>
            <person name="Burstein D."/>
            <person name="Kantor R.S."/>
            <person name="Aliaga Goltsman D.S."/>
            <person name="Bik E.M."/>
            <person name="Thomas B.C."/>
            <person name="Banfield J.F."/>
            <person name="Relman D.A."/>
        </authorList>
    </citation>
    <scope>NUCLEOTIDE SEQUENCE [LARGE SCALE GENOMIC DNA]</scope>
    <source>
        <strain evidence="4">DOLJORAL78_47_16</strain>
    </source>
</reference>
<gene>
    <name evidence="4" type="ORF">CSA56_09025</name>
</gene>
<dbReference type="Pfam" id="PF13561">
    <property type="entry name" value="adh_short_C2"/>
    <property type="match status" value="1"/>
</dbReference>
<sequence>MFTGCWKNIIMEQRMQGKVALITGGGQGIGRGTAFRLAREGAAVVVADIKIQEAEQTAEEIRSQGGRALAYQVNLANVAEIQPMVDRVLAEFDRVDILVNSAGIVQSKGFLDITEAEWDRMLDINVKGLFFCIQTVAKHMIAQIPEDVKAAGKTDHSYGKIVNLSSISGRRGRSYQAHYAASKTAIISITQSAALAFTPYGINVNAIAPSVVLTPMWEQNIKDKSQAFGVDAKKESDEFIERIPLKRPGSPEEMAAAIAFLCSSDADYVTGQTLNVDGGFEMD</sequence>
<dbReference type="SUPFAM" id="SSF51735">
    <property type="entry name" value="NAD(P)-binding Rossmann-fold domains"/>
    <property type="match status" value="1"/>
</dbReference>
<dbReference type="PANTHER" id="PTHR42760">
    <property type="entry name" value="SHORT-CHAIN DEHYDROGENASES/REDUCTASES FAMILY MEMBER"/>
    <property type="match status" value="1"/>
</dbReference>
<organism evidence="4 5">
    <name type="scientific">candidate division KSB3 bacterium</name>
    <dbReference type="NCBI Taxonomy" id="2044937"/>
    <lineage>
        <taxon>Bacteria</taxon>
        <taxon>candidate division KSB3</taxon>
    </lineage>
</organism>
<dbReference type="PRINTS" id="PR00081">
    <property type="entry name" value="GDHRDH"/>
</dbReference>
<comment type="similarity">
    <text evidence="1">Belongs to the short-chain dehydrogenases/reductases (SDR) family.</text>
</comment>
<dbReference type="PANTHER" id="PTHR42760:SF133">
    <property type="entry name" value="3-OXOACYL-[ACYL-CARRIER-PROTEIN] REDUCTASE"/>
    <property type="match status" value="1"/>
</dbReference>
<dbReference type="FunFam" id="3.40.50.720:FF:000084">
    <property type="entry name" value="Short-chain dehydrogenase reductase"/>
    <property type="match status" value="1"/>
</dbReference>
<comment type="caution">
    <text evidence="4">The sequence shown here is derived from an EMBL/GenBank/DDBJ whole genome shotgun (WGS) entry which is preliminary data.</text>
</comment>
<accession>A0A2G6KGW0</accession>
<dbReference type="Proteomes" id="UP000230821">
    <property type="component" value="Unassembled WGS sequence"/>
</dbReference>
<dbReference type="Gene3D" id="3.40.50.720">
    <property type="entry name" value="NAD(P)-binding Rossmann-like Domain"/>
    <property type="match status" value="1"/>
</dbReference>
<protein>
    <recommendedName>
        <fullName evidence="3">Ketoreductase domain-containing protein</fullName>
    </recommendedName>
</protein>
<evidence type="ECO:0000259" key="3">
    <source>
        <dbReference type="SMART" id="SM00822"/>
    </source>
</evidence>
<dbReference type="SMART" id="SM00822">
    <property type="entry name" value="PKS_KR"/>
    <property type="match status" value="1"/>
</dbReference>
<dbReference type="NCBIfam" id="NF005559">
    <property type="entry name" value="PRK07231.1"/>
    <property type="match status" value="1"/>
</dbReference>
<dbReference type="InterPro" id="IPR057326">
    <property type="entry name" value="KR_dom"/>
</dbReference>
<dbReference type="InterPro" id="IPR002347">
    <property type="entry name" value="SDR_fam"/>
</dbReference>
<evidence type="ECO:0000256" key="2">
    <source>
        <dbReference type="ARBA" id="ARBA00023002"/>
    </source>
</evidence>
<dbReference type="PRINTS" id="PR00080">
    <property type="entry name" value="SDRFAMILY"/>
</dbReference>
<proteinExistence type="inferred from homology"/>
<dbReference type="PROSITE" id="PS00061">
    <property type="entry name" value="ADH_SHORT"/>
    <property type="match status" value="1"/>
</dbReference>
<name>A0A2G6KGW0_9BACT</name>